<reference evidence="1 2" key="1">
    <citation type="submission" date="2024-08" db="EMBL/GenBank/DDBJ databases">
        <title>Insights into the chromosomal genome structure of Flemingia macrophylla.</title>
        <authorList>
            <person name="Ding Y."/>
            <person name="Zhao Y."/>
            <person name="Bi W."/>
            <person name="Wu M."/>
            <person name="Zhao G."/>
            <person name="Gong Y."/>
            <person name="Li W."/>
            <person name="Zhang P."/>
        </authorList>
    </citation>
    <scope>NUCLEOTIDE SEQUENCE [LARGE SCALE GENOMIC DNA]</scope>
    <source>
        <strain evidence="1">DYQJB</strain>
        <tissue evidence="1">Leaf</tissue>
    </source>
</reference>
<comment type="caution">
    <text evidence="1">The sequence shown here is derived from an EMBL/GenBank/DDBJ whole genome shotgun (WGS) entry which is preliminary data.</text>
</comment>
<dbReference type="AlphaFoldDB" id="A0ABD1M916"/>
<sequence length="207" mass="23384">MAVWYSQVRLKLTGQHYAGEEDVFWVGVLMEENAQKMSIVWEQILSRCYITVADIEFEVDICGGGICAFGNGSDSRVRKCFSEINSDPGYVNKERRLRILPYYDFNKSPHGCSLCPPNMSKKVKDFVMPRKNFPVWDLICKDPSLIKAEIHKWSDGKELEQVLMQLINQASLEESNQISSADCKLHNLSLLVKSLILATAAGMILCG</sequence>
<gene>
    <name evidence="1" type="ORF">Fmac_019876</name>
</gene>
<protein>
    <submittedName>
        <fullName evidence="1">Uncharacterized protein</fullName>
    </submittedName>
</protein>
<dbReference type="PANTHER" id="PTHR20889">
    <property type="entry name" value="PHOSPHATASE, ORPHAN 1, 2"/>
    <property type="match status" value="1"/>
</dbReference>
<dbReference type="Pfam" id="PF06888">
    <property type="entry name" value="Put_Phosphatase"/>
    <property type="match status" value="2"/>
</dbReference>
<evidence type="ECO:0000313" key="2">
    <source>
        <dbReference type="Proteomes" id="UP001603857"/>
    </source>
</evidence>
<accession>A0ABD1M916</accession>
<dbReference type="InterPro" id="IPR016965">
    <property type="entry name" value="Pase_PHOSPHO-typ"/>
</dbReference>
<dbReference type="EMBL" id="JBGMDY010000006">
    <property type="protein sequence ID" value="KAL2332295.1"/>
    <property type="molecule type" value="Genomic_DNA"/>
</dbReference>
<keyword evidence="2" id="KW-1185">Reference proteome</keyword>
<evidence type="ECO:0000313" key="1">
    <source>
        <dbReference type="EMBL" id="KAL2332295.1"/>
    </source>
</evidence>
<dbReference type="Proteomes" id="UP001603857">
    <property type="component" value="Unassembled WGS sequence"/>
</dbReference>
<name>A0ABD1M916_9FABA</name>
<dbReference type="PANTHER" id="PTHR20889:SF12">
    <property type="entry name" value="LP01149P"/>
    <property type="match status" value="1"/>
</dbReference>
<organism evidence="1 2">
    <name type="scientific">Flemingia macrophylla</name>
    <dbReference type="NCBI Taxonomy" id="520843"/>
    <lineage>
        <taxon>Eukaryota</taxon>
        <taxon>Viridiplantae</taxon>
        <taxon>Streptophyta</taxon>
        <taxon>Embryophyta</taxon>
        <taxon>Tracheophyta</taxon>
        <taxon>Spermatophyta</taxon>
        <taxon>Magnoliopsida</taxon>
        <taxon>eudicotyledons</taxon>
        <taxon>Gunneridae</taxon>
        <taxon>Pentapetalae</taxon>
        <taxon>rosids</taxon>
        <taxon>fabids</taxon>
        <taxon>Fabales</taxon>
        <taxon>Fabaceae</taxon>
        <taxon>Papilionoideae</taxon>
        <taxon>50 kb inversion clade</taxon>
        <taxon>NPAAA clade</taxon>
        <taxon>indigoferoid/millettioid clade</taxon>
        <taxon>Phaseoleae</taxon>
        <taxon>Flemingia</taxon>
    </lineage>
</organism>
<proteinExistence type="predicted"/>